<dbReference type="InterPro" id="IPR013549">
    <property type="entry name" value="DUF1731"/>
</dbReference>
<feature type="domain" description="DUF1731" evidence="2">
    <location>
        <begin position="239"/>
        <end position="286"/>
    </location>
</feature>
<dbReference type="PANTHER" id="PTHR11092:SF0">
    <property type="entry name" value="EPIMERASE FAMILY PROTEIN SDR39U1"/>
    <property type="match status" value="1"/>
</dbReference>
<evidence type="ECO:0000259" key="2">
    <source>
        <dbReference type="Pfam" id="PF08338"/>
    </source>
</evidence>
<dbReference type="RefSeq" id="WP_010901680.1">
    <property type="nucleotide sequence ID" value="NC_002578.1"/>
</dbReference>
<dbReference type="PANTHER" id="PTHR11092">
    <property type="entry name" value="SUGAR NUCLEOTIDE EPIMERASE RELATED"/>
    <property type="match status" value="1"/>
</dbReference>
<gene>
    <name evidence="3" type="ordered locus">Ta1272</name>
</gene>
<dbReference type="InParanoid" id="Q9HIQ8"/>
<evidence type="ECO:0008006" key="5">
    <source>
        <dbReference type="Google" id="ProtNLM"/>
    </source>
</evidence>
<protein>
    <recommendedName>
        <fullName evidence="5">TIGR01777 family protein</fullName>
    </recommendedName>
</protein>
<proteinExistence type="predicted"/>
<dbReference type="STRING" id="273075.gene:9572495"/>
<dbReference type="DNASU" id="1456758"/>
<dbReference type="EMBL" id="AL445067">
    <property type="protein sequence ID" value="CAC12396.1"/>
    <property type="molecule type" value="Genomic_DNA"/>
</dbReference>
<dbReference type="Pfam" id="PF08338">
    <property type="entry name" value="DUF1731"/>
    <property type="match status" value="1"/>
</dbReference>
<dbReference type="SUPFAM" id="SSF51735">
    <property type="entry name" value="NAD(P)-binding Rossmann-fold domains"/>
    <property type="match status" value="1"/>
</dbReference>
<evidence type="ECO:0000313" key="3">
    <source>
        <dbReference type="EMBL" id="CAC12396.1"/>
    </source>
</evidence>
<dbReference type="PaxDb" id="273075-Ta1272"/>
<dbReference type="EnsemblBacteria" id="CAC12396">
    <property type="protein sequence ID" value="CAC12396"/>
    <property type="gene ID" value="CAC12396"/>
</dbReference>
<dbReference type="AlphaFoldDB" id="Q9HIQ8"/>
<dbReference type="OrthoDB" id="56629at2157"/>
<sequence length="286" mass="31820">MDIVISGGTGLIGRAITEIQGNTYNVITRGPSRTDGNINLVNWNDLRKIRHCDVVINLAGYNIGSKRWNPKIKEEIIRSRIESTRRMVEFISSLDSKPEAFLSGSAIGYYGYGENTVFDENSPPGTGFLAELANAWEDEALKASRYTRTVILRTSNVLSSSGGFLARIMNSRSRRVYYFGDGDQPVSWIHIKDYVNAVKFLMENKDISGPVNMAAPSPVSFADLAHAIAREKGYKEMKIPEFIGKLILGSEMYRELMSGQRVAPKKLTGSGFSFQYPDLESAIKNL</sequence>
<organism evidence="3 4">
    <name type="scientific">Thermoplasma acidophilum (strain ATCC 25905 / DSM 1728 / JCM 9062 / NBRC 15155 / AMRC-C165)</name>
    <dbReference type="NCBI Taxonomy" id="273075"/>
    <lineage>
        <taxon>Archaea</taxon>
        <taxon>Methanobacteriati</taxon>
        <taxon>Thermoplasmatota</taxon>
        <taxon>Thermoplasmata</taxon>
        <taxon>Thermoplasmatales</taxon>
        <taxon>Thermoplasmataceae</taxon>
        <taxon>Thermoplasma</taxon>
    </lineage>
</organism>
<accession>Q9HIQ8</accession>
<evidence type="ECO:0000313" key="4">
    <source>
        <dbReference type="Proteomes" id="UP000001024"/>
    </source>
</evidence>
<feature type="domain" description="NAD-dependent epimerase/dehydratase" evidence="1">
    <location>
        <begin position="3"/>
        <end position="206"/>
    </location>
</feature>
<dbReference type="InterPro" id="IPR010099">
    <property type="entry name" value="SDR39U1"/>
</dbReference>
<dbReference type="NCBIfam" id="TIGR01777">
    <property type="entry name" value="yfcH"/>
    <property type="match status" value="1"/>
</dbReference>
<dbReference type="InterPro" id="IPR036291">
    <property type="entry name" value="NAD(P)-bd_dom_sf"/>
</dbReference>
<dbReference type="InterPro" id="IPR001509">
    <property type="entry name" value="Epimerase_deHydtase"/>
</dbReference>
<dbReference type="HOGENOM" id="CLU_047373_0_2_2"/>
<dbReference type="KEGG" id="tac:Ta1272"/>
<keyword evidence="4" id="KW-1185">Reference proteome</keyword>
<dbReference type="Pfam" id="PF01370">
    <property type="entry name" value="Epimerase"/>
    <property type="match status" value="1"/>
</dbReference>
<name>Q9HIQ8_THEAC</name>
<dbReference type="Proteomes" id="UP000001024">
    <property type="component" value="Chromosome"/>
</dbReference>
<dbReference type="eggNOG" id="arCOG03096">
    <property type="taxonomic scope" value="Archaea"/>
</dbReference>
<dbReference type="Gene3D" id="3.40.50.720">
    <property type="entry name" value="NAD(P)-binding Rossmann-like Domain"/>
    <property type="match status" value="1"/>
</dbReference>
<evidence type="ECO:0000259" key="1">
    <source>
        <dbReference type="Pfam" id="PF01370"/>
    </source>
</evidence>
<reference evidence="3 4" key="1">
    <citation type="journal article" date="2000" name="Nature">
        <title>The genome sequence of the thermoacidophilic scavenger Thermoplasma acidophilum.</title>
        <authorList>
            <person name="Ruepp A."/>
            <person name="Graml W."/>
            <person name="Santos-Martinez M.L."/>
            <person name="Koretke K.K."/>
            <person name="Volker C."/>
            <person name="Mewes H.W."/>
            <person name="Frishman D."/>
            <person name="Stocker S."/>
            <person name="Lupas A.N."/>
            <person name="Baumeister W."/>
        </authorList>
    </citation>
    <scope>NUCLEOTIDE SEQUENCE [LARGE SCALE GENOMIC DNA]</scope>
    <source>
        <strain evidence="4">ATCC 25905 / DSM 1728 / JCM 9062 / NBRC 15155 / AMRC-C165</strain>
    </source>
</reference>